<dbReference type="RefSeq" id="WP_154239610.1">
    <property type="nucleotide sequence ID" value="NZ_CALJPI010000035.1"/>
</dbReference>
<dbReference type="EMBL" id="WKPJ01000025">
    <property type="protein sequence ID" value="MSA90388.1"/>
    <property type="molecule type" value="Genomic_DNA"/>
</dbReference>
<dbReference type="InterPro" id="IPR050469">
    <property type="entry name" value="Diguanylate_Cyclase"/>
</dbReference>
<keyword evidence="2" id="KW-0472">Membrane</keyword>
<evidence type="ECO:0000313" key="5">
    <source>
        <dbReference type="EMBL" id="MSC34118.1"/>
    </source>
</evidence>
<evidence type="ECO:0000313" key="4">
    <source>
        <dbReference type="EMBL" id="MSA90388.1"/>
    </source>
</evidence>
<keyword evidence="7" id="KW-1185">Reference proteome</keyword>
<dbReference type="Proteomes" id="UP000433575">
    <property type="component" value="Unassembled WGS sequence"/>
</dbReference>
<gene>
    <name evidence="5" type="ORF">GKD88_13405</name>
    <name evidence="4" type="ORF">GKE08_13735</name>
</gene>
<evidence type="ECO:0000259" key="3">
    <source>
        <dbReference type="PROSITE" id="PS50887"/>
    </source>
</evidence>
<dbReference type="SMART" id="SM00267">
    <property type="entry name" value="GGDEF"/>
    <property type="match status" value="1"/>
</dbReference>
<evidence type="ECO:0000256" key="1">
    <source>
        <dbReference type="SAM" id="Coils"/>
    </source>
</evidence>
<keyword evidence="1" id="KW-0175">Coiled coil</keyword>
<dbReference type="GO" id="GO:0052621">
    <property type="term" value="F:diguanylate cyclase activity"/>
    <property type="evidence" value="ECO:0007669"/>
    <property type="project" value="TreeGrafter"/>
</dbReference>
<dbReference type="Pfam" id="PF00990">
    <property type="entry name" value="GGDEF"/>
    <property type="match status" value="1"/>
</dbReference>
<dbReference type="CDD" id="cd01949">
    <property type="entry name" value="GGDEF"/>
    <property type="match status" value="1"/>
</dbReference>
<reference evidence="6 7" key="1">
    <citation type="journal article" date="2019" name="Nat. Med.">
        <title>A library of human gut bacterial isolates paired with longitudinal multiomics data enables mechanistic microbiome research.</title>
        <authorList>
            <person name="Poyet M."/>
            <person name="Groussin M."/>
            <person name="Gibbons S.M."/>
            <person name="Avila-Pacheco J."/>
            <person name="Jiang X."/>
            <person name="Kearney S.M."/>
            <person name="Perrotta A.R."/>
            <person name="Berdy B."/>
            <person name="Zhao S."/>
            <person name="Lieberman T.D."/>
            <person name="Swanson P.K."/>
            <person name="Smith M."/>
            <person name="Roesemann S."/>
            <person name="Alexander J.E."/>
            <person name="Rich S.A."/>
            <person name="Livny J."/>
            <person name="Vlamakis H."/>
            <person name="Clish C."/>
            <person name="Bullock K."/>
            <person name="Deik A."/>
            <person name="Scott J."/>
            <person name="Pierce K.A."/>
            <person name="Xavier R.J."/>
            <person name="Alm E.J."/>
        </authorList>
    </citation>
    <scope>NUCLEOTIDE SEQUENCE [LARGE SCALE GENOMIC DNA]</scope>
    <source>
        <strain evidence="4 6">BIOML-A4</strain>
        <strain evidence="5 7">BIOML-A5</strain>
    </source>
</reference>
<comment type="caution">
    <text evidence="4">The sequence shown here is derived from an EMBL/GenBank/DDBJ whole genome shotgun (WGS) entry which is preliminary data.</text>
</comment>
<dbReference type="NCBIfam" id="TIGR00254">
    <property type="entry name" value="GGDEF"/>
    <property type="match status" value="1"/>
</dbReference>
<dbReference type="Proteomes" id="UP000480929">
    <property type="component" value="Unassembled WGS sequence"/>
</dbReference>
<feature type="transmembrane region" description="Helical" evidence="2">
    <location>
        <begin position="96"/>
        <end position="123"/>
    </location>
</feature>
<protein>
    <submittedName>
        <fullName evidence="4">Diguanylate cyclase</fullName>
    </submittedName>
</protein>
<evidence type="ECO:0000313" key="6">
    <source>
        <dbReference type="Proteomes" id="UP000433575"/>
    </source>
</evidence>
<keyword evidence="2" id="KW-0812">Transmembrane</keyword>
<dbReference type="SUPFAM" id="SSF55073">
    <property type="entry name" value="Nucleotide cyclase"/>
    <property type="match status" value="1"/>
</dbReference>
<feature type="domain" description="GGDEF" evidence="3">
    <location>
        <begin position="238"/>
        <end position="366"/>
    </location>
</feature>
<dbReference type="GO" id="GO:0043709">
    <property type="term" value="P:cell adhesion involved in single-species biofilm formation"/>
    <property type="evidence" value="ECO:0007669"/>
    <property type="project" value="TreeGrafter"/>
</dbReference>
<sequence length="366" mass="41684">MEEKVLVEIQKQERQLSTYWRNLHWRVCAVLAAGTAIAEILLFFVLDAASLISCTVPTYLLRYVVVPTVINGALVLGCRKFIENPKWKENQKDRMVAITMTLLCFVITVIHGAFTSVYMMFVLPTLLTTLYERKRLTVTIAVLGMVLCVFSAFMPSWDPDKIVTAYYFSDILICLLVQAGTLAACWELLEFQHRRQQISRRHDMERFSLQQKVSHDALTGVGSRSALNRCFEDLEMQRNYVLVLLDIDDFKQINDQLGHLNGDQVLSELGSLLNEACGKGTAYRFGGDEFCLVLSDTDNEEAENQMRKLQERFHQRMKTRFPQLSMTISLGIHQHQGGESALQSFRHADEALYCAKACGKNHIAVN</sequence>
<feature type="transmembrane region" description="Helical" evidence="2">
    <location>
        <begin position="135"/>
        <end position="154"/>
    </location>
</feature>
<feature type="transmembrane region" description="Helical" evidence="2">
    <location>
        <begin position="58"/>
        <end position="76"/>
    </location>
</feature>
<dbReference type="GO" id="GO:1902201">
    <property type="term" value="P:negative regulation of bacterial-type flagellum-dependent cell motility"/>
    <property type="evidence" value="ECO:0007669"/>
    <property type="project" value="TreeGrafter"/>
</dbReference>
<dbReference type="PANTHER" id="PTHR45138:SF9">
    <property type="entry name" value="DIGUANYLATE CYCLASE DGCM-RELATED"/>
    <property type="match status" value="1"/>
</dbReference>
<feature type="transmembrane region" description="Helical" evidence="2">
    <location>
        <begin position="23"/>
        <end position="46"/>
    </location>
</feature>
<dbReference type="PANTHER" id="PTHR45138">
    <property type="entry name" value="REGULATORY COMPONENTS OF SENSORY TRANSDUCTION SYSTEM"/>
    <property type="match status" value="1"/>
</dbReference>
<dbReference type="AlphaFoldDB" id="A0A6N7SA01"/>
<dbReference type="InterPro" id="IPR029787">
    <property type="entry name" value="Nucleotide_cyclase"/>
</dbReference>
<dbReference type="OrthoDB" id="9804955at2"/>
<dbReference type="InterPro" id="IPR000160">
    <property type="entry name" value="GGDEF_dom"/>
</dbReference>
<dbReference type="GO" id="GO:0005886">
    <property type="term" value="C:plasma membrane"/>
    <property type="evidence" value="ECO:0007669"/>
    <property type="project" value="TreeGrafter"/>
</dbReference>
<dbReference type="Gene3D" id="3.30.70.270">
    <property type="match status" value="1"/>
</dbReference>
<dbReference type="EMBL" id="WKPI01000027">
    <property type="protein sequence ID" value="MSC34118.1"/>
    <property type="molecule type" value="Genomic_DNA"/>
</dbReference>
<organism evidence="4 6">
    <name type="scientific">Holdemania massiliensis</name>
    <dbReference type="NCBI Taxonomy" id="1468449"/>
    <lineage>
        <taxon>Bacteria</taxon>
        <taxon>Bacillati</taxon>
        <taxon>Bacillota</taxon>
        <taxon>Erysipelotrichia</taxon>
        <taxon>Erysipelotrichales</taxon>
        <taxon>Erysipelotrichaceae</taxon>
        <taxon>Holdemania</taxon>
    </lineage>
</organism>
<feature type="transmembrane region" description="Helical" evidence="2">
    <location>
        <begin position="166"/>
        <end position="189"/>
    </location>
</feature>
<evidence type="ECO:0000313" key="7">
    <source>
        <dbReference type="Proteomes" id="UP000480929"/>
    </source>
</evidence>
<keyword evidence="2" id="KW-1133">Transmembrane helix</keyword>
<dbReference type="PROSITE" id="PS50887">
    <property type="entry name" value="GGDEF"/>
    <property type="match status" value="1"/>
</dbReference>
<name>A0A6N7SA01_9FIRM</name>
<feature type="coiled-coil region" evidence="1">
    <location>
        <begin position="292"/>
        <end position="319"/>
    </location>
</feature>
<accession>A0A6N7SA01</accession>
<proteinExistence type="predicted"/>
<dbReference type="InterPro" id="IPR043128">
    <property type="entry name" value="Rev_trsase/Diguanyl_cyclase"/>
</dbReference>
<evidence type="ECO:0000256" key="2">
    <source>
        <dbReference type="SAM" id="Phobius"/>
    </source>
</evidence>